<protein>
    <submittedName>
        <fullName evidence="2">Uncharacterized protein</fullName>
    </submittedName>
</protein>
<evidence type="ECO:0000313" key="3">
    <source>
        <dbReference type="Proteomes" id="UP000056209"/>
    </source>
</evidence>
<dbReference type="AlphaFoldDB" id="A0A100HND5"/>
<evidence type="ECO:0000256" key="1">
    <source>
        <dbReference type="SAM" id="MobiDB-lite"/>
    </source>
</evidence>
<organism evidence="2 3">
    <name type="scientific">Deinococcus grandis</name>
    <dbReference type="NCBI Taxonomy" id="57498"/>
    <lineage>
        <taxon>Bacteria</taxon>
        <taxon>Thermotogati</taxon>
        <taxon>Deinococcota</taxon>
        <taxon>Deinococci</taxon>
        <taxon>Deinococcales</taxon>
        <taxon>Deinococcaceae</taxon>
        <taxon>Deinococcus</taxon>
    </lineage>
</organism>
<dbReference type="Proteomes" id="UP000056209">
    <property type="component" value="Unassembled WGS sequence"/>
</dbReference>
<feature type="region of interest" description="Disordered" evidence="1">
    <location>
        <begin position="41"/>
        <end position="62"/>
    </location>
</feature>
<feature type="compositionally biased region" description="Polar residues" evidence="1">
    <location>
        <begin position="50"/>
        <end position="62"/>
    </location>
</feature>
<name>A0A100HND5_9DEIO</name>
<gene>
    <name evidence="2" type="ORF">DEIGR_400039</name>
</gene>
<keyword evidence="3" id="KW-1185">Reference proteome</keyword>
<proteinExistence type="predicted"/>
<sequence length="62" mass="6844">MQGEENGELDAVILALRLDTLPRTPVPLTNEHGQTLRATLPQGLDPFSINPRQTLTVEVTHK</sequence>
<evidence type="ECO:0000313" key="2">
    <source>
        <dbReference type="EMBL" id="GAQ23906.1"/>
    </source>
</evidence>
<reference evidence="3" key="1">
    <citation type="submission" date="2015-11" db="EMBL/GenBank/DDBJ databases">
        <title>Draft Genome Sequence of the Radioresistant Bacterium Deinococcus grandis, Isolated from Freshwater Fish in Japan.</title>
        <authorList>
            <person name="Satoh K."/>
            <person name="Onodera T."/>
            <person name="Omoso K."/>
            <person name="Takeda-Yano K."/>
            <person name="Katayama T."/>
            <person name="Oono Y."/>
            <person name="Narumi I."/>
        </authorList>
    </citation>
    <scope>NUCLEOTIDE SEQUENCE [LARGE SCALE GENOMIC DNA]</scope>
    <source>
        <strain evidence="3">ATCC 43672</strain>
    </source>
</reference>
<accession>A0A100HND5</accession>
<dbReference type="EMBL" id="BCMS01000006">
    <property type="protein sequence ID" value="GAQ23906.1"/>
    <property type="molecule type" value="Genomic_DNA"/>
</dbReference>
<comment type="caution">
    <text evidence="2">The sequence shown here is derived from an EMBL/GenBank/DDBJ whole genome shotgun (WGS) entry which is preliminary data.</text>
</comment>